<evidence type="ECO:0000256" key="3">
    <source>
        <dbReference type="ARBA" id="ARBA00022741"/>
    </source>
</evidence>
<keyword evidence="9" id="KW-1185">Reference proteome</keyword>
<feature type="binding site" evidence="7">
    <location>
        <begin position="352"/>
        <end position="354"/>
    </location>
    <ligand>
        <name>GTP</name>
        <dbReference type="ChEBI" id="CHEBI:37565"/>
    </ligand>
</feature>
<keyword evidence="3 7" id="KW-0547">Nucleotide-binding</keyword>
<evidence type="ECO:0000256" key="7">
    <source>
        <dbReference type="HAMAP-Rule" id="MF_00011"/>
    </source>
</evidence>
<dbReference type="Gene3D" id="1.10.300.10">
    <property type="entry name" value="Adenylosuccinate Synthetase, subunit A, domain 2"/>
    <property type="match status" value="1"/>
</dbReference>
<keyword evidence="5 7" id="KW-0460">Magnesium</keyword>
<dbReference type="GO" id="GO:0005525">
    <property type="term" value="F:GTP binding"/>
    <property type="evidence" value="ECO:0007669"/>
    <property type="project" value="UniProtKB-UniRule"/>
</dbReference>
<dbReference type="Gene3D" id="3.90.170.10">
    <property type="entry name" value="Adenylosuccinate Synthetase, subunit A, domain 3"/>
    <property type="match status" value="1"/>
</dbReference>
<dbReference type="Gene3D" id="3.40.440.10">
    <property type="entry name" value="Adenylosuccinate Synthetase, subunit A, domain 1"/>
    <property type="match status" value="1"/>
</dbReference>
<keyword evidence="2 7" id="KW-0479">Metal-binding</keyword>
<dbReference type="AlphaFoldDB" id="A0A7I9VEG7"/>
<evidence type="ECO:0000256" key="2">
    <source>
        <dbReference type="ARBA" id="ARBA00022723"/>
    </source>
</evidence>
<dbReference type="Pfam" id="PF00709">
    <property type="entry name" value="Adenylsucc_synt"/>
    <property type="match status" value="1"/>
</dbReference>
<evidence type="ECO:0000256" key="1">
    <source>
        <dbReference type="ARBA" id="ARBA00022598"/>
    </source>
</evidence>
<dbReference type="HAMAP" id="MF_00011">
    <property type="entry name" value="Adenylosucc_synth"/>
    <property type="match status" value="1"/>
</dbReference>
<dbReference type="InterPro" id="IPR042110">
    <property type="entry name" value="Adenylosuccinate_synth_dom2"/>
</dbReference>
<evidence type="ECO:0000256" key="6">
    <source>
        <dbReference type="ARBA" id="ARBA00023134"/>
    </source>
</evidence>
<protein>
    <recommendedName>
        <fullName evidence="7">Adenylosuccinate synthetase</fullName>
        <shortName evidence="7">AMPSase</shortName>
        <shortName evidence="7">AdSS</shortName>
        <ecNumber evidence="7">6.3.4.4</ecNumber>
    </recommendedName>
    <alternativeName>
        <fullName evidence="7">IMP--aspartate ligase</fullName>
    </alternativeName>
</protein>
<dbReference type="GO" id="GO:0005737">
    <property type="term" value="C:cytoplasm"/>
    <property type="evidence" value="ECO:0007669"/>
    <property type="project" value="UniProtKB-SubCell"/>
</dbReference>
<comment type="function">
    <text evidence="7">Plays an important role in the de novo pathway of purine nucleotide biosynthesis. Catalyzes the first committed step in the biosynthesis of AMP from IMP.</text>
</comment>
<feature type="binding site" description="in other chain" evidence="7">
    <location>
        <position position="245"/>
    </location>
    <ligand>
        <name>IMP</name>
        <dbReference type="ChEBI" id="CHEBI:58053"/>
        <note>ligand shared between dimeric partners</note>
    </ligand>
</feature>
<comment type="caution">
    <text evidence="8">The sequence shown here is derived from an EMBL/GenBank/DDBJ whole genome shotgun (WGS) entry which is preliminary data.</text>
</comment>
<evidence type="ECO:0000313" key="8">
    <source>
        <dbReference type="EMBL" id="GEE03738.1"/>
    </source>
</evidence>
<keyword evidence="6 7" id="KW-0342">GTP-binding</keyword>
<evidence type="ECO:0000256" key="4">
    <source>
        <dbReference type="ARBA" id="ARBA00022755"/>
    </source>
</evidence>
<feature type="binding site" evidence="7">
    <location>
        <position position="15"/>
    </location>
    <ligand>
        <name>Mg(2+)</name>
        <dbReference type="ChEBI" id="CHEBI:18420"/>
    </ligand>
</feature>
<accession>A0A7I9VEG7</accession>
<dbReference type="SMART" id="SM00788">
    <property type="entry name" value="Adenylsucc_synt"/>
    <property type="match status" value="1"/>
</dbReference>
<dbReference type="InterPro" id="IPR042111">
    <property type="entry name" value="Adenylosuccinate_synth_dom3"/>
</dbReference>
<dbReference type="GO" id="GO:0004019">
    <property type="term" value="F:adenylosuccinate synthase activity"/>
    <property type="evidence" value="ECO:0007669"/>
    <property type="project" value="UniProtKB-UniRule"/>
</dbReference>
<name>A0A7I9VEG7_9ACTN</name>
<dbReference type="GO" id="GO:0046040">
    <property type="term" value="P:IMP metabolic process"/>
    <property type="evidence" value="ECO:0007669"/>
    <property type="project" value="TreeGrafter"/>
</dbReference>
<dbReference type="InterPro" id="IPR001114">
    <property type="entry name" value="Adenylosuccinate_synthetase"/>
</dbReference>
<feature type="active site" description="Proton donor" evidence="7">
    <location>
        <position position="45"/>
    </location>
</feature>
<dbReference type="GO" id="GO:0000287">
    <property type="term" value="F:magnesium ion binding"/>
    <property type="evidence" value="ECO:0007669"/>
    <property type="project" value="UniProtKB-UniRule"/>
</dbReference>
<feature type="binding site" description="in other chain" evidence="7">
    <location>
        <position position="260"/>
    </location>
    <ligand>
        <name>IMP</name>
        <dbReference type="ChEBI" id="CHEBI:58053"/>
        <note>ligand shared between dimeric partners</note>
    </ligand>
</feature>
<comment type="pathway">
    <text evidence="7">Purine metabolism; AMP biosynthesis via de novo pathway; AMP from IMP: step 1/2.</text>
</comment>
<keyword evidence="7" id="KW-0963">Cytoplasm</keyword>
<sequence length="436" mass="46209">MTGRHIAVIGLGFGDETKGATVDWLSDRVDPTAVVRFNGGAQAAHNVVADGVHHTFRLFGSGTLSGVPTHVSRHVLVDPWRLAAEAVDLADLGVDDPLRLASVSPDALVVTPIHIAVNRIREDLRGDARHGSCGLGIGETRWYALAAAARLRRGQRLFDVEASGDALFPALTVADCVDPQTVRQRLMALSEFYRPLLDAGRHEPPSVRVMAAALVEFGRAVTIADDRARLAEAASRGRLLFEGAQGVLLDEWRGLHPHTTWSTTLPGVAQRLLADAGEPPALVVGVVRAYATRHGAGPLPTEDAGLSIDEPHNGTGEYQGAWRVGHLDLPLLRYSADVCRRHGGLDALAVSHMDVAGGVRVARGYAEYRLGEYRDLGFQEGLTGLARGATPVLDAIDVEAIPSEIAAAAGVPVAVEGRGPDRADRAATGFGDTLFA</sequence>
<dbReference type="EMBL" id="BJOV01000005">
    <property type="protein sequence ID" value="GEE03738.1"/>
    <property type="molecule type" value="Genomic_DNA"/>
</dbReference>
<feature type="active site" description="Proton acceptor" evidence="7">
    <location>
        <position position="15"/>
    </location>
</feature>
<organism evidence="8 9">
    <name type="scientific">Gordonia spumicola</name>
    <dbReference type="NCBI Taxonomy" id="589161"/>
    <lineage>
        <taxon>Bacteria</taxon>
        <taxon>Bacillati</taxon>
        <taxon>Actinomycetota</taxon>
        <taxon>Actinomycetes</taxon>
        <taxon>Mycobacteriales</taxon>
        <taxon>Gordoniaceae</taxon>
        <taxon>Gordonia</taxon>
    </lineage>
</organism>
<dbReference type="EC" id="6.3.4.4" evidence="7"/>
<dbReference type="Proteomes" id="UP000444960">
    <property type="component" value="Unassembled WGS sequence"/>
</dbReference>
<comment type="similarity">
    <text evidence="7">Belongs to the adenylosuccinate synthetase family.</text>
</comment>
<evidence type="ECO:0000313" key="9">
    <source>
        <dbReference type="Proteomes" id="UP000444960"/>
    </source>
</evidence>
<feature type="binding site" evidence="7">
    <location>
        <begin position="417"/>
        <end position="419"/>
    </location>
    <ligand>
        <name>GTP</name>
        <dbReference type="ChEBI" id="CHEBI:37565"/>
    </ligand>
</feature>
<gene>
    <name evidence="8" type="primary">purA_2</name>
    <name evidence="7" type="synonym">purA</name>
    <name evidence="8" type="ORF">nbrc107696_41840</name>
</gene>
<comment type="cofactor">
    <cofactor evidence="7">
        <name>Mg(2+)</name>
        <dbReference type="ChEBI" id="CHEBI:18420"/>
    </cofactor>
    <text evidence="7">Binds 1 Mg(2+) ion per subunit.</text>
</comment>
<dbReference type="InterPro" id="IPR027417">
    <property type="entry name" value="P-loop_NTPase"/>
</dbReference>
<proteinExistence type="inferred from homology"/>
<comment type="caution">
    <text evidence="7">Lacks conserved residue(s) required for the propagation of feature annotation.</text>
</comment>
<comment type="subunit">
    <text evidence="7">Homodimer.</text>
</comment>
<dbReference type="OrthoDB" id="3959406at2"/>
<dbReference type="SUPFAM" id="SSF52540">
    <property type="entry name" value="P-loop containing nucleoside triphosphate hydrolases"/>
    <property type="match status" value="1"/>
</dbReference>
<evidence type="ECO:0000256" key="5">
    <source>
        <dbReference type="ARBA" id="ARBA00022842"/>
    </source>
</evidence>
<keyword evidence="4 7" id="KW-0658">Purine biosynthesis</keyword>
<keyword evidence="1 7" id="KW-0436">Ligase</keyword>
<dbReference type="UniPathway" id="UPA00075">
    <property type="reaction ID" value="UER00335"/>
</dbReference>
<dbReference type="PANTHER" id="PTHR11846:SF0">
    <property type="entry name" value="ADENYLOSUCCINATE SYNTHETASE"/>
    <property type="match status" value="1"/>
</dbReference>
<dbReference type="PANTHER" id="PTHR11846">
    <property type="entry name" value="ADENYLOSUCCINATE SYNTHETASE"/>
    <property type="match status" value="1"/>
</dbReference>
<comment type="subcellular location">
    <subcellularLocation>
        <location evidence="7">Cytoplasm</location>
    </subcellularLocation>
</comment>
<reference evidence="9" key="1">
    <citation type="submission" date="2019-06" db="EMBL/GenBank/DDBJ databases">
        <title>Gordonia isolated from sludge of a wastewater treatment plant.</title>
        <authorList>
            <person name="Tamura T."/>
            <person name="Aoyama K."/>
            <person name="Kang Y."/>
            <person name="Saito S."/>
            <person name="Akiyama N."/>
            <person name="Yazawa K."/>
            <person name="Gonoi T."/>
            <person name="Mikami Y."/>
        </authorList>
    </citation>
    <scope>NUCLEOTIDE SEQUENCE [LARGE SCALE GENOMIC DNA]</scope>
    <source>
        <strain evidence="9">NBRC 107696</strain>
    </source>
</reference>
<dbReference type="GO" id="GO:0044208">
    <property type="term" value="P:'de novo' AMP biosynthetic process"/>
    <property type="evidence" value="ECO:0007669"/>
    <property type="project" value="UniProtKB-UniRule"/>
</dbReference>
<comment type="catalytic activity">
    <reaction evidence="7">
        <text>IMP + L-aspartate + GTP = N(6)-(1,2-dicarboxyethyl)-AMP + GDP + phosphate + 2 H(+)</text>
        <dbReference type="Rhea" id="RHEA:15753"/>
        <dbReference type="ChEBI" id="CHEBI:15378"/>
        <dbReference type="ChEBI" id="CHEBI:29991"/>
        <dbReference type="ChEBI" id="CHEBI:37565"/>
        <dbReference type="ChEBI" id="CHEBI:43474"/>
        <dbReference type="ChEBI" id="CHEBI:57567"/>
        <dbReference type="ChEBI" id="CHEBI:58053"/>
        <dbReference type="ChEBI" id="CHEBI:58189"/>
        <dbReference type="EC" id="6.3.4.4"/>
    </reaction>
</comment>
<dbReference type="InterPro" id="IPR042109">
    <property type="entry name" value="Adenylosuccinate_synth_dom1"/>
</dbReference>